<evidence type="ECO:0000259" key="5">
    <source>
        <dbReference type="PROSITE" id="PS51720"/>
    </source>
</evidence>
<organism evidence="6 7">
    <name type="scientific">Elysia crispata</name>
    <name type="common">lettuce slug</name>
    <dbReference type="NCBI Taxonomy" id="231223"/>
    <lineage>
        <taxon>Eukaryota</taxon>
        <taxon>Metazoa</taxon>
        <taxon>Spiralia</taxon>
        <taxon>Lophotrochozoa</taxon>
        <taxon>Mollusca</taxon>
        <taxon>Gastropoda</taxon>
        <taxon>Heterobranchia</taxon>
        <taxon>Euthyneura</taxon>
        <taxon>Panpulmonata</taxon>
        <taxon>Sacoglossa</taxon>
        <taxon>Placobranchoidea</taxon>
        <taxon>Plakobranchidae</taxon>
        <taxon>Elysia</taxon>
    </lineage>
</organism>
<feature type="compositionally biased region" description="Basic residues" evidence="4">
    <location>
        <begin position="401"/>
        <end position="415"/>
    </location>
</feature>
<evidence type="ECO:0000256" key="4">
    <source>
        <dbReference type="SAM" id="MobiDB-lite"/>
    </source>
</evidence>
<feature type="compositionally biased region" description="Acidic residues" evidence="4">
    <location>
        <begin position="421"/>
        <end position="495"/>
    </location>
</feature>
<dbReference type="Pfam" id="PF04548">
    <property type="entry name" value="AIG1"/>
    <property type="match status" value="1"/>
</dbReference>
<dbReference type="Gene3D" id="3.40.50.300">
    <property type="entry name" value="P-loop containing nucleotide triphosphate hydrolases"/>
    <property type="match status" value="1"/>
</dbReference>
<reference evidence="6" key="1">
    <citation type="journal article" date="2023" name="G3 (Bethesda)">
        <title>A reference genome for the long-term kleptoplast-retaining sea slug Elysia crispata morphotype clarki.</title>
        <authorList>
            <person name="Eastman K.E."/>
            <person name="Pendleton A.L."/>
            <person name="Shaikh M.A."/>
            <person name="Suttiyut T."/>
            <person name="Ogas R."/>
            <person name="Tomko P."/>
            <person name="Gavelis G."/>
            <person name="Widhalm J.R."/>
            <person name="Wisecaver J.H."/>
        </authorList>
    </citation>
    <scope>NUCLEOTIDE SEQUENCE</scope>
    <source>
        <strain evidence="6">ECLA1</strain>
    </source>
</reference>
<dbReference type="InterPro" id="IPR027417">
    <property type="entry name" value="P-loop_NTPase"/>
</dbReference>
<comment type="similarity">
    <text evidence="1">Belongs to the TRAFAC class TrmE-Era-EngA-EngB-Septin-like GTPase superfamily. AIG1/Toc34/Toc159-like paraseptin GTPase family. IAN subfamily.</text>
</comment>
<keyword evidence="2" id="KW-0547">Nucleotide-binding</keyword>
<dbReference type="PANTHER" id="PTHR10903">
    <property type="entry name" value="GTPASE, IMAP FAMILY MEMBER-RELATED"/>
    <property type="match status" value="1"/>
</dbReference>
<dbReference type="PROSITE" id="PS51720">
    <property type="entry name" value="G_AIG1"/>
    <property type="match status" value="1"/>
</dbReference>
<dbReference type="EMBL" id="JAWDGP010001493">
    <property type="protein sequence ID" value="KAK3790973.1"/>
    <property type="molecule type" value="Genomic_DNA"/>
</dbReference>
<accession>A0AAE1ANH4</accession>
<name>A0AAE1ANH4_9GAST</name>
<evidence type="ECO:0000256" key="2">
    <source>
        <dbReference type="ARBA" id="ARBA00022741"/>
    </source>
</evidence>
<dbReference type="Proteomes" id="UP001283361">
    <property type="component" value="Unassembled WGS sequence"/>
</dbReference>
<evidence type="ECO:0000313" key="6">
    <source>
        <dbReference type="EMBL" id="KAK3790973.1"/>
    </source>
</evidence>
<feature type="region of interest" description="Disordered" evidence="4">
    <location>
        <begin position="389"/>
        <end position="495"/>
    </location>
</feature>
<dbReference type="InterPro" id="IPR006703">
    <property type="entry name" value="G_AIG1"/>
</dbReference>
<keyword evidence="7" id="KW-1185">Reference proteome</keyword>
<gene>
    <name evidence="6" type="ORF">RRG08_018543</name>
</gene>
<evidence type="ECO:0000256" key="1">
    <source>
        <dbReference type="ARBA" id="ARBA00008535"/>
    </source>
</evidence>
<keyword evidence="3" id="KW-0342">GTP-binding</keyword>
<evidence type="ECO:0000256" key="3">
    <source>
        <dbReference type="ARBA" id="ARBA00023134"/>
    </source>
</evidence>
<feature type="domain" description="AIG1-type G" evidence="5">
    <location>
        <begin position="32"/>
        <end position="237"/>
    </location>
</feature>
<dbReference type="AlphaFoldDB" id="A0AAE1ANH4"/>
<proteinExistence type="inferred from homology"/>
<dbReference type="GO" id="GO:0005525">
    <property type="term" value="F:GTP binding"/>
    <property type="evidence" value="ECO:0007669"/>
    <property type="project" value="UniProtKB-KW"/>
</dbReference>
<dbReference type="InterPro" id="IPR045058">
    <property type="entry name" value="GIMA/IAN/Toc"/>
</dbReference>
<dbReference type="PANTHER" id="PTHR10903:SF184">
    <property type="entry name" value="GTP-BINDING PROTEIN A"/>
    <property type="match status" value="1"/>
</dbReference>
<protein>
    <recommendedName>
        <fullName evidence="5">AIG1-type G domain-containing protein</fullName>
    </recommendedName>
</protein>
<comment type="caution">
    <text evidence="6">The sequence shown here is derived from an EMBL/GenBank/DDBJ whole genome shotgun (WGS) entry which is preliminary data.</text>
</comment>
<evidence type="ECO:0000313" key="7">
    <source>
        <dbReference type="Proteomes" id="UP001283361"/>
    </source>
</evidence>
<sequence length="495" mass="55812">MAISYFVTTLVLILHHPQWKQPLSAGQQALVMEQTDLLLVGKEENGRRPAAISILGTRAFDLDIDYEIAEYKNRKMKVVDCPGLGANCLDTDDQANDFALWITKAMEINSSEGFSALVLVLKYGNQSMREEVSGCEALRRVFGPDILLNHGIILMTGGDNFDSDRHRTGLSFDDWCHKQGGQLSKLLHEFGGRIVLFDNFSEDEGRRTAQIDRLLQLVASLPSGGQLFANDLLQRAGDERRRTLANSKKTLLSDMFMDEMTLIIQKFEQLKELEELEGTDLDLCNWAELSMRTEALVNHMMTESAKTDLEKYVLKFDKALREFVHAGGSSRKEKNKASKKLYEKTEKLDKAYLEAKSARICHICDGIEWVHGSVVEWVAWLIMGDTGGHGSHGGHGGAKQAKSKKKGGRGKRGHARRDQSQEEDSGEEEEEEEEGEAEEEENGEDEAEEEPEDEEEEEEEGEAEEEENGEDEAEEEPEDEEEEEEEEEEEGEDDD</sequence>